<sequence>MTTLGSSAAQGAKRRKRTSFQREIERTREAVVKRQLAATAAPPEDGDRRVAAHSAAATAWVLTRANGNRAAGDGGIGSRTAEASVLPANRPEALDDQWRRRRRQQITRPPNRAESPPSSVVKEKTRRAAS</sequence>
<proteinExistence type="predicted"/>
<protein>
    <submittedName>
        <fullName evidence="3">Uncharacterized protein</fullName>
    </submittedName>
</protein>
<evidence type="ECO:0000256" key="1">
    <source>
        <dbReference type="SAM" id="MobiDB-lite"/>
    </source>
</evidence>
<reference evidence="3" key="1">
    <citation type="submission" date="2022-11" db="UniProtKB">
        <authorList>
            <consortium name="WormBaseParasite"/>
        </authorList>
    </citation>
    <scope>IDENTIFICATION</scope>
</reference>
<keyword evidence="2" id="KW-1185">Reference proteome</keyword>
<feature type="region of interest" description="Disordered" evidence="1">
    <location>
        <begin position="1"/>
        <end position="27"/>
    </location>
</feature>
<accession>A0A914VY00</accession>
<dbReference type="WBParaSite" id="PSAMB.scaffold2623size43339.g18596.t1">
    <property type="protein sequence ID" value="PSAMB.scaffold2623size43339.g18596.t1"/>
    <property type="gene ID" value="PSAMB.scaffold2623size43339.g18596"/>
</dbReference>
<organism evidence="2 3">
    <name type="scientific">Plectus sambesii</name>
    <dbReference type="NCBI Taxonomy" id="2011161"/>
    <lineage>
        <taxon>Eukaryota</taxon>
        <taxon>Metazoa</taxon>
        <taxon>Ecdysozoa</taxon>
        <taxon>Nematoda</taxon>
        <taxon>Chromadorea</taxon>
        <taxon>Plectida</taxon>
        <taxon>Plectina</taxon>
        <taxon>Plectoidea</taxon>
        <taxon>Plectidae</taxon>
        <taxon>Plectus</taxon>
    </lineage>
</organism>
<feature type="region of interest" description="Disordered" evidence="1">
    <location>
        <begin position="63"/>
        <end position="130"/>
    </location>
</feature>
<dbReference type="AlphaFoldDB" id="A0A914VY00"/>
<feature type="region of interest" description="Disordered" evidence="1">
    <location>
        <begin position="35"/>
        <end position="54"/>
    </location>
</feature>
<evidence type="ECO:0000313" key="2">
    <source>
        <dbReference type="Proteomes" id="UP000887566"/>
    </source>
</evidence>
<evidence type="ECO:0000313" key="3">
    <source>
        <dbReference type="WBParaSite" id="PSAMB.scaffold2623size43339.g18596.t1"/>
    </source>
</evidence>
<name>A0A914VY00_9BILA</name>
<dbReference type="Proteomes" id="UP000887566">
    <property type="component" value="Unplaced"/>
</dbReference>